<dbReference type="AlphaFoldDB" id="A0A2L0FBY6"/>
<sequence length="71" mass="7759">MKAGRREDLRMDPGVLTAERSSLPAPDPKVLGPDNAVTYGDVNFGPSYCVIEPDPAHFPTGRGQLERNHKL</sequence>
<dbReference type="EMBL" id="CP012673">
    <property type="protein sequence ID" value="AUX49043.1"/>
    <property type="molecule type" value="Genomic_DNA"/>
</dbReference>
<reference evidence="2 3" key="1">
    <citation type="submission" date="2015-09" db="EMBL/GenBank/DDBJ databases">
        <title>Sorangium comparison.</title>
        <authorList>
            <person name="Zaburannyi N."/>
            <person name="Bunk B."/>
            <person name="Overmann J."/>
            <person name="Mueller R."/>
        </authorList>
    </citation>
    <scope>NUCLEOTIDE SEQUENCE [LARGE SCALE GENOMIC DNA]</scope>
    <source>
        <strain evidence="2 3">So ce26</strain>
    </source>
</reference>
<evidence type="ECO:0000313" key="3">
    <source>
        <dbReference type="Proteomes" id="UP000238348"/>
    </source>
</evidence>
<feature type="region of interest" description="Disordered" evidence="1">
    <location>
        <begin position="1"/>
        <end position="34"/>
    </location>
</feature>
<accession>A0A2L0FBY6</accession>
<dbReference type="Proteomes" id="UP000238348">
    <property type="component" value="Chromosome"/>
</dbReference>
<proteinExistence type="predicted"/>
<organism evidence="2 3">
    <name type="scientific">Sorangium cellulosum</name>
    <name type="common">Polyangium cellulosum</name>
    <dbReference type="NCBI Taxonomy" id="56"/>
    <lineage>
        <taxon>Bacteria</taxon>
        <taxon>Pseudomonadati</taxon>
        <taxon>Myxococcota</taxon>
        <taxon>Polyangia</taxon>
        <taxon>Polyangiales</taxon>
        <taxon>Polyangiaceae</taxon>
        <taxon>Sorangium</taxon>
    </lineage>
</organism>
<evidence type="ECO:0000256" key="1">
    <source>
        <dbReference type="SAM" id="MobiDB-lite"/>
    </source>
</evidence>
<name>A0A2L0FBY6_SORCE</name>
<feature type="compositionally biased region" description="Basic and acidic residues" evidence="1">
    <location>
        <begin position="1"/>
        <end position="11"/>
    </location>
</feature>
<protein>
    <submittedName>
        <fullName evidence="2">Uncharacterized protein</fullName>
    </submittedName>
</protein>
<evidence type="ECO:0000313" key="2">
    <source>
        <dbReference type="EMBL" id="AUX49043.1"/>
    </source>
</evidence>
<gene>
    <name evidence="2" type="ORF">SOCE26_105880</name>
</gene>